<evidence type="ECO:0000256" key="1">
    <source>
        <dbReference type="SAM" id="MobiDB-lite"/>
    </source>
</evidence>
<protein>
    <submittedName>
        <fullName evidence="2">Uncharacterized protein</fullName>
    </submittedName>
</protein>
<proteinExistence type="predicted"/>
<gene>
    <name evidence="2" type="ORF">B0H16DRAFT_1701622</name>
</gene>
<keyword evidence="3" id="KW-1185">Reference proteome</keyword>
<sequence length="569" mass="63767">MPSLRPGILRYRCAKDLWWWSRTSYVMIKADATAKHSHTLSAPALGPILPLQRYCASGCPWLPKRQSASLRTGKAGEEYGISRGTTYAVPGKQGQEDHARVLSLPLVVAYEKNADMCAACTSMSRVMWFDSCVALGVDTESLFPSGAAPRILNRRSQITFAFVSFDGLAGIGVDPCGTRQSKYGAAHAGTAPYSCSASSAPRWEKKEIGRITPTDHDGLRISLWPRHPRLNQNQKCEELIEFYSWYKIKPFQTTCLQLARARIGIHFKVDGHETRNSSLFKVQILSVSTLSVNVKLEKGREIGHIFHPSERGCNAAPQLPVRTTPTWFSEDKGAIGLKYSRHEFVHGARAVISKATCVARHRRGFSPLGGDIGAHMSRGDHFFVWLFKMVGKLVSRSPTFGKDDDCLLWSNWPSDGSAALCCFWGRHRKELLLFLWVMQHTSRRSPEEQMETVNPSIFFIFPAVFLLSPNASTTHSPSPDAADSPCASSPIMRSTHILELLRRQRRQEQTARISWAPMRDGDLWLHADSEKQRVQALLPDQDSLEARRSGQWRAQRKSGYYYSSEEGLG</sequence>
<name>A0AAD7H9Z0_9AGAR</name>
<dbReference type="Proteomes" id="UP001215598">
    <property type="component" value="Unassembled WGS sequence"/>
</dbReference>
<dbReference type="AlphaFoldDB" id="A0AAD7H9Z0"/>
<evidence type="ECO:0000313" key="3">
    <source>
        <dbReference type="Proteomes" id="UP001215598"/>
    </source>
</evidence>
<dbReference type="EMBL" id="JARKIB010000305">
    <property type="protein sequence ID" value="KAJ7715584.1"/>
    <property type="molecule type" value="Genomic_DNA"/>
</dbReference>
<evidence type="ECO:0000313" key="2">
    <source>
        <dbReference type="EMBL" id="KAJ7715584.1"/>
    </source>
</evidence>
<reference evidence="2" key="1">
    <citation type="submission" date="2023-03" db="EMBL/GenBank/DDBJ databases">
        <title>Massive genome expansion in bonnet fungi (Mycena s.s.) driven by repeated elements and novel gene families across ecological guilds.</title>
        <authorList>
            <consortium name="Lawrence Berkeley National Laboratory"/>
            <person name="Harder C.B."/>
            <person name="Miyauchi S."/>
            <person name="Viragh M."/>
            <person name="Kuo A."/>
            <person name="Thoen E."/>
            <person name="Andreopoulos B."/>
            <person name="Lu D."/>
            <person name="Skrede I."/>
            <person name="Drula E."/>
            <person name="Henrissat B."/>
            <person name="Morin E."/>
            <person name="Kohler A."/>
            <person name="Barry K."/>
            <person name="LaButti K."/>
            <person name="Morin E."/>
            <person name="Salamov A."/>
            <person name="Lipzen A."/>
            <person name="Mereny Z."/>
            <person name="Hegedus B."/>
            <person name="Baldrian P."/>
            <person name="Stursova M."/>
            <person name="Weitz H."/>
            <person name="Taylor A."/>
            <person name="Grigoriev I.V."/>
            <person name="Nagy L.G."/>
            <person name="Martin F."/>
            <person name="Kauserud H."/>
        </authorList>
    </citation>
    <scope>NUCLEOTIDE SEQUENCE</scope>
    <source>
        <strain evidence="2">CBHHK182m</strain>
    </source>
</reference>
<feature type="region of interest" description="Disordered" evidence="1">
    <location>
        <begin position="545"/>
        <end position="569"/>
    </location>
</feature>
<comment type="caution">
    <text evidence="2">The sequence shown here is derived from an EMBL/GenBank/DDBJ whole genome shotgun (WGS) entry which is preliminary data.</text>
</comment>
<accession>A0AAD7H9Z0</accession>
<organism evidence="2 3">
    <name type="scientific">Mycena metata</name>
    <dbReference type="NCBI Taxonomy" id="1033252"/>
    <lineage>
        <taxon>Eukaryota</taxon>
        <taxon>Fungi</taxon>
        <taxon>Dikarya</taxon>
        <taxon>Basidiomycota</taxon>
        <taxon>Agaricomycotina</taxon>
        <taxon>Agaricomycetes</taxon>
        <taxon>Agaricomycetidae</taxon>
        <taxon>Agaricales</taxon>
        <taxon>Marasmiineae</taxon>
        <taxon>Mycenaceae</taxon>
        <taxon>Mycena</taxon>
    </lineage>
</organism>